<dbReference type="PANTHER" id="PTHR43283">
    <property type="entry name" value="BETA-LACTAMASE-RELATED"/>
    <property type="match status" value="1"/>
</dbReference>
<dbReference type="AlphaFoldDB" id="A0A1D2VKK0"/>
<gene>
    <name evidence="2" type="ORF">ASCRUDRAFT_33499</name>
</gene>
<dbReference type="PANTHER" id="PTHR43283:SF3">
    <property type="entry name" value="BETA-LACTAMASE FAMILY PROTEIN (AFU_ORTHOLOGUE AFUA_5G07500)"/>
    <property type="match status" value="1"/>
</dbReference>
<proteinExistence type="predicted"/>
<evidence type="ECO:0000259" key="1">
    <source>
        <dbReference type="Pfam" id="PF00144"/>
    </source>
</evidence>
<feature type="domain" description="Beta-lactamase-related" evidence="1">
    <location>
        <begin position="24"/>
        <end position="382"/>
    </location>
</feature>
<name>A0A1D2VKK0_9ASCO</name>
<protein>
    <submittedName>
        <fullName evidence="2">Beta-lactamase</fullName>
    </submittedName>
</protein>
<dbReference type="STRING" id="1344418.A0A1D2VKK0"/>
<dbReference type="InterPro" id="IPR012338">
    <property type="entry name" value="Beta-lactam/transpept-like"/>
</dbReference>
<organism evidence="2 3">
    <name type="scientific">Ascoidea rubescens DSM 1968</name>
    <dbReference type="NCBI Taxonomy" id="1344418"/>
    <lineage>
        <taxon>Eukaryota</taxon>
        <taxon>Fungi</taxon>
        <taxon>Dikarya</taxon>
        <taxon>Ascomycota</taxon>
        <taxon>Saccharomycotina</taxon>
        <taxon>Saccharomycetes</taxon>
        <taxon>Ascoideaceae</taxon>
        <taxon>Ascoidea</taxon>
    </lineage>
</organism>
<keyword evidence="3" id="KW-1185">Reference proteome</keyword>
<sequence length="404" mass="44941">MASTSVSASSIDQILQKYTSLSENPVPGIIAGIVDNRKGLVYLGSAGAKSLSDPHDKVSNDSTVAFYSTTKAITVTAFLQLLESGKIHSINDLVEDYIPELKNVTLLSSFEENGNPILTAPKTKPTLLHLVTHTAGFAYAFFNENYKKLQEKTGSPNILASTWKEFDTPLNFEPGSQWEYGSNIDFLGKVVENVSGLTLDQYFKKYIFEPLDIQSLTFIRTPQHFSNHTSIHQRDYKTKKTVALPELHPAVPEFHCGGHGLFGKVEDYLKFLEIFLHNGKSPTTNRQILKPETIQNYCFASLLPKGLEIVPLPASQPNLSNPVEIAPGVPKTWTANWLRIDSELPTGRSSGSFMWAGLTNLYYWVDPKKGIAGFFAAQLFPFYDPNCLSAFQEFETAAYQLLNK</sequence>
<reference evidence="3" key="1">
    <citation type="submission" date="2016-05" db="EMBL/GenBank/DDBJ databases">
        <title>Comparative genomics of biotechnologically important yeasts.</title>
        <authorList>
            <consortium name="DOE Joint Genome Institute"/>
            <person name="Riley R."/>
            <person name="Haridas S."/>
            <person name="Wolfe K.H."/>
            <person name="Lopes M.R."/>
            <person name="Hittinger C.T."/>
            <person name="Goker M."/>
            <person name="Salamov A."/>
            <person name="Wisecaver J."/>
            <person name="Long T.M."/>
            <person name="Aerts A.L."/>
            <person name="Barry K."/>
            <person name="Choi C."/>
            <person name="Clum A."/>
            <person name="Coughlan A.Y."/>
            <person name="Deshpande S."/>
            <person name="Douglass A.P."/>
            <person name="Hanson S.J."/>
            <person name="Klenk H.-P."/>
            <person name="Labutti K."/>
            <person name="Lapidus A."/>
            <person name="Lindquist E."/>
            <person name="Lipzen A."/>
            <person name="Meier-Kolthoff J.P."/>
            <person name="Ohm R.A."/>
            <person name="Otillar R.P."/>
            <person name="Pangilinan J."/>
            <person name="Peng Y."/>
            <person name="Rokas A."/>
            <person name="Rosa C.A."/>
            <person name="Scheuner C."/>
            <person name="Sibirny A.A."/>
            <person name="Slot J.C."/>
            <person name="Stielow J.B."/>
            <person name="Sun H."/>
            <person name="Kurtzman C.P."/>
            <person name="Blackwell M."/>
            <person name="Grigoriev I.V."/>
            <person name="Jeffries T.W."/>
        </authorList>
    </citation>
    <scope>NUCLEOTIDE SEQUENCE [LARGE SCALE GENOMIC DNA]</scope>
    <source>
        <strain evidence="3">DSM 1968</strain>
    </source>
</reference>
<dbReference type="GeneID" id="30964073"/>
<dbReference type="InParanoid" id="A0A1D2VKK0"/>
<dbReference type="EMBL" id="KV454478">
    <property type="protein sequence ID" value="ODV62131.1"/>
    <property type="molecule type" value="Genomic_DNA"/>
</dbReference>
<dbReference type="RefSeq" id="XP_020048438.1">
    <property type="nucleotide sequence ID" value="XM_020190437.1"/>
</dbReference>
<accession>A0A1D2VKK0</accession>
<dbReference type="Pfam" id="PF00144">
    <property type="entry name" value="Beta-lactamase"/>
    <property type="match status" value="1"/>
</dbReference>
<evidence type="ECO:0000313" key="3">
    <source>
        <dbReference type="Proteomes" id="UP000095038"/>
    </source>
</evidence>
<dbReference type="Proteomes" id="UP000095038">
    <property type="component" value="Unassembled WGS sequence"/>
</dbReference>
<dbReference type="Gene3D" id="3.40.710.10">
    <property type="entry name" value="DD-peptidase/beta-lactamase superfamily"/>
    <property type="match status" value="1"/>
</dbReference>
<dbReference type="SUPFAM" id="SSF56601">
    <property type="entry name" value="beta-lactamase/transpeptidase-like"/>
    <property type="match status" value="1"/>
</dbReference>
<dbReference type="OrthoDB" id="428260at2759"/>
<dbReference type="InterPro" id="IPR001466">
    <property type="entry name" value="Beta-lactam-related"/>
</dbReference>
<evidence type="ECO:0000313" key="2">
    <source>
        <dbReference type="EMBL" id="ODV62131.1"/>
    </source>
</evidence>
<dbReference type="InterPro" id="IPR050789">
    <property type="entry name" value="Diverse_Enzym_Activities"/>
</dbReference>